<accession>A0A1D1VSZ6</accession>
<feature type="signal peptide" evidence="1">
    <location>
        <begin position="1"/>
        <end position="17"/>
    </location>
</feature>
<evidence type="ECO:0000256" key="1">
    <source>
        <dbReference type="SAM" id="SignalP"/>
    </source>
</evidence>
<feature type="chain" id="PRO_5008898801" evidence="1">
    <location>
        <begin position="18"/>
        <end position="186"/>
    </location>
</feature>
<protein>
    <submittedName>
        <fullName evidence="2">Uncharacterized protein</fullName>
    </submittedName>
</protein>
<keyword evidence="1" id="KW-0732">Signal</keyword>
<dbReference type="Proteomes" id="UP000186922">
    <property type="component" value="Unassembled WGS sequence"/>
</dbReference>
<keyword evidence="3" id="KW-1185">Reference proteome</keyword>
<name>A0A1D1VSZ6_RAMVA</name>
<reference evidence="2 3" key="1">
    <citation type="journal article" date="2016" name="Nat. Commun.">
        <title>Extremotolerant tardigrade genome and improved radiotolerance of human cultured cells by tardigrade-unique protein.</title>
        <authorList>
            <person name="Hashimoto T."/>
            <person name="Horikawa D.D."/>
            <person name="Saito Y."/>
            <person name="Kuwahara H."/>
            <person name="Kozuka-Hata H."/>
            <person name="Shin-I T."/>
            <person name="Minakuchi Y."/>
            <person name="Ohishi K."/>
            <person name="Motoyama A."/>
            <person name="Aizu T."/>
            <person name="Enomoto A."/>
            <person name="Kondo K."/>
            <person name="Tanaka S."/>
            <person name="Hara Y."/>
            <person name="Koshikawa S."/>
            <person name="Sagara H."/>
            <person name="Miura T."/>
            <person name="Yokobori S."/>
            <person name="Miyagawa K."/>
            <person name="Suzuki Y."/>
            <person name="Kubo T."/>
            <person name="Oyama M."/>
            <person name="Kohara Y."/>
            <person name="Fujiyama A."/>
            <person name="Arakawa K."/>
            <person name="Katayama T."/>
            <person name="Toyoda A."/>
            <person name="Kunieda T."/>
        </authorList>
    </citation>
    <scope>NUCLEOTIDE SEQUENCE [LARGE SCALE GENOMIC DNA]</scope>
    <source>
        <strain evidence="2 3">YOKOZUNA-1</strain>
    </source>
</reference>
<proteinExistence type="predicted"/>
<dbReference type="AlphaFoldDB" id="A0A1D1VSZ6"/>
<evidence type="ECO:0000313" key="3">
    <source>
        <dbReference type="Proteomes" id="UP000186922"/>
    </source>
</evidence>
<sequence length="186" mass="19218">MFTLLATVSCIVALGGAQVMTNDEPAPDRLQMYQLLDDKADLIFRTAQDLGAAIDAMRAGRSREFLKNTMGSSGSVAEDSIPRDGPRADAPFAPIGTSFAGPLESAPFNATPVIASPPTPTRAKRSYYGGGRSYGSSYGGSSYGGYGRSYGGYGSSYGGSGYGGSMYGGGYGGGMRYGGYGGRYYG</sequence>
<organism evidence="2 3">
    <name type="scientific">Ramazzottius varieornatus</name>
    <name type="common">Water bear</name>
    <name type="synonym">Tardigrade</name>
    <dbReference type="NCBI Taxonomy" id="947166"/>
    <lineage>
        <taxon>Eukaryota</taxon>
        <taxon>Metazoa</taxon>
        <taxon>Ecdysozoa</taxon>
        <taxon>Tardigrada</taxon>
        <taxon>Eutardigrada</taxon>
        <taxon>Parachela</taxon>
        <taxon>Hypsibioidea</taxon>
        <taxon>Ramazzottiidae</taxon>
        <taxon>Ramazzottius</taxon>
    </lineage>
</organism>
<comment type="caution">
    <text evidence="2">The sequence shown here is derived from an EMBL/GenBank/DDBJ whole genome shotgun (WGS) entry which is preliminary data.</text>
</comment>
<evidence type="ECO:0000313" key="2">
    <source>
        <dbReference type="EMBL" id="GAV04006.1"/>
    </source>
</evidence>
<dbReference type="OrthoDB" id="10551947at2759"/>
<gene>
    <name evidence="2" type="primary">RvY_14354-1</name>
    <name evidence="2" type="synonym">RvY_14354.1</name>
    <name evidence="2" type="ORF">RvY_14354</name>
</gene>
<dbReference type="EMBL" id="BDGG01000010">
    <property type="protein sequence ID" value="GAV04006.1"/>
    <property type="molecule type" value="Genomic_DNA"/>
</dbReference>